<feature type="active site" description="Nucleophile" evidence="5">
    <location>
        <position position="9"/>
    </location>
</feature>
<dbReference type="RefSeq" id="WP_071185175.1">
    <property type="nucleotide sequence ID" value="NZ_CP017774.1"/>
</dbReference>
<evidence type="ECO:0000256" key="4">
    <source>
        <dbReference type="ARBA" id="ARBA00022912"/>
    </source>
</evidence>
<proteinExistence type="inferred from homology"/>
<evidence type="ECO:0000313" key="7">
    <source>
        <dbReference type="EMBL" id="AOZ99934.1"/>
    </source>
</evidence>
<dbReference type="InterPro" id="IPR017867">
    <property type="entry name" value="Tyr_phospatase_low_mol_wt"/>
</dbReference>
<dbReference type="CDD" id="cd16343">
    <property type="entry name" value="LMWPTP"/>
    <property type="match status" value="1"/>
</dbReference>
<dbReference type="EC" id="3.1.3.48" evidence="2"/>
<protein>
    <recommendedName>
        <fullName evidence="2">protein-tyrosine-phosphatase</fullName>
        <ecNumber evidence="2">3.1.3.48</ecNumber>
    </recommendedName>
</protein>
<feature type="active site" description="Proton donor" evidence="5">
    <location>
        <position position="123"/>
    </location>
</feature>
<dbReference type="PANTHER" id="PTHR11717:SF7">
    <property type="entry name" value="LOW MOLECULAR WEIGHT PHOSPHOTYROSINE PROTEIN PHOSPHATASE"/>
    <property type="match status" value="1"/>
</dbReference>
<dbReference type="InterPro" id="IPR050438">
    <property type="entry name" value="LMW_PTPase"/>
</dbReference>
<dbReference type="EMBL" id="CP017774">
    <property type="protein sequence ID" value="AOZ99934.1"/>
    <property type="molecule type" value="Genomic_DNA"/>
</dbReference>
<dbReference type="Gene3D" id="3.40.50.2300">
    <property type="match status" value="1"/>
</dbReference>
<keyword evidence="3" id="KW-0378">Hydrolase</keyword>
<feature type="domain" description="Phosphotyrosine protein phosphatase I" evidence="6">
    <location>
        <begin position="3"/>
        <end position="149"/>
    </location>
</feature>
<dbReference type="SUPFAM" id="SSF52788">
    <property type="entry name" value="Phosphotyrosine protein phosphatases I"/>
    <property type="match status" value="1"/>
</dbReference>
<dbReference type="STRING" id="1306519.BIW12_11135"/>
<evidence type="ECO:0000313" key="8">
    <source>
        <dbReference type="Proteomes" id="UP000178198"/>
    </source>
</evidence>
<keyword evidence="4" id="KW-0904">Protein phosphatase</keyword>
<dbReference type="PRINTS" id="PR00719">
    <property type="entry name" value="LMWPTPASE"/>
</dbReference>
<evidence type="ECO:0000256" key="5">
    <source>
        <dbReference type="PIRSR" id="PIRSR617867-1"/>
    </source>
</evidence>
<comment type="similarity">
    <text evidence="1">Belongs to the low molecular weight phosphotyrosine protein phosphatase family.</text>
</comment>
<evidence type="ECO:0000256" key="2">
    <source>
        <dbReference type="ARBA" id="ARBA00013064"/>
    </source>
</evidence>
<feature type="active site" evidence="5">
    <location>
        <position position="15"/>
    </location>
</feature>
<reference evidence="7 8" key="1">
    <citation type="submission" date="2016-10" db="EMBL/GenBank/DDBJ databases">
        <title>Complete Genome Sequence of Flavobacterium sp. PK15.</title>
        <authorList>
            <person name="Ekwe A."/>
            <person name="Kim S.B."/>
        </authorList>
    </citation>
    <scope>NUCLEOTIDE SEQUENCE [LARGE SCALE GENOMIC DNA]</scope>
    <source>
        <strain evidence="7 8">PK15</strain>
    </source>
</reference>
<dbReference type="OrthoDB" id="9784339at2"/>
<dbReference type="Pfam" id="PF01451">
    <property type="entry name" value="LMWPc"/>
    <property type="match status" value="1"/>
</dbReference>
<gene>
    <name evidence="7" type="ORF">BIW12_11135</name>
</gene>
<dbReference type="GO" id="GO:0004725">
    <property type="term" value="F:protein tyrosine phosphatase activity"/>
    <property type="evidence" value="ECO:0007669"/>
    <property type="project" value="UniProtKB-EC"/>
</dbReference>
<dbReference type="SMART" id="SM00226">
    <property type="entry name" value="LMWPc"/>
    <property type="match status" value="1"/>
</dbReference>
<dbReference type="KEGG" id="fcm:BIW12_11135"/>
<dbReference type="Proteomes" id="UP000178198">
    <property type="component" value="Chromosome"/>
</dbReference>
<dbReference type="PANTHER" id="PTHR11717">
    <property type="entry name" value="LOW MOLECULAR WEIGHT PROTEIN TYROSINE PHOSPHATASE"/>
    <property type="match status" value="1"/>
</dbReference>
<sequence>MSVKILMVCLGNICRSPLAEGILASKLPKDKFFVDSAGTGAWHSGNQPDARSIAVAKKHQLDISTQRARLFKVEDFETFDYIYVMDKSNFRDVIRLAKNDEQKEKVEIILNELYPNENVDVPDPYYGISNGFEMVFQMLDEACEIIASKLKANHG</sequence>
<organism evidence="7 8">
    <name type="scientific">Flavobacterium commune</name>
    <dbReference type="NCBI Taxonomy" id="1306519"/>
    <lineage>
        <taxon>Bacteria</taxon>
        <taxon>Pseudomonadati</taxon>
        <taxon>Bacteroidota</taxon>
        <taxon>Flavobacteriia</taxon>
        <taxon>Flavobacteriales</taxon>
        <taxon>Flavobacteriaceae</taxon>
        <taxon>Flavobacterium</taxon>
    </lineage>
</organism>
<evidence type="ECO:0000256" key="3">
    <source>
        <dbReference type="ARBA" id="ARBA00022801"/>
    </source>
</evidence>
<dbReference type="InterPro" id="IPR036196">
    <property type="entry name" value="Ptyr_pPase_sf"/>
</dbReference>
<dbReference type="AlphaFoldDB" id="A0A1D9PC91"/>
<evidence type="ECO:0000256" key="1">
    <source>
        <dbReference type="ARBA" id="ARBA00011063"/>
    </source>
</evidence>
<name>A0A1D9PC91_9FLAO</name>
<evidence type="ECO:0000259" key="6">
    <source>
        <dbReference type="SMART" id="SM00226"/>
    </source>
</evidence>
<accession>A0A1D9PC91</accession>
<keyword evidence="8" id="KW-1185">Reference proteome</keyword>
<dbReference type="InterPro" id="IPR023485">
    <property type="entry name" value="Ptyr_pPase"/>
</dbReference>